<dbReference type="HAMAP" id="MF_01987">
    <property type="entry name" value="Ribokinase"/>
    <property type="match status" value="1"/>
</dbReference>
<keyword evidence="9" id="KW-0963">Cytoplasm</keyword>
<name>A0A0L6CRV9_9RHOB</name>
<dbReference type="Pfam" id="PF00294">
    <property type="entry name" value="PfkB"/>
    <property type="match status" value="1"/>
</dbReference>
<keyword evidence="12" id="KW-1185">Reference proteome</keyword>
<comment type="catalytic activity">
    <reaction evidence="9">
        <text>D-ribose + ATP = D-ribose 5-phosphate + ADP + H(+)</text>
        <dbReference type="Rhea" id="RHEA:13697"/>
        <dbReference type="ChEBI" id="CHEBI:15378"/>
        <dbReference type="ChEBI" id="CHEBI:30616"/>
        <dbReference type="ChEBI" id="CHEBI:47013"/>
        <dbReference type="ChEBI" id="CHEBI:78346"/>
        <dbReference type="ChEBI" id="CHEBI:456216"/>
        <dbReference type="EC" id="2.7.1.15"/>
    </reaction>
</comment>
<dbReference type="PANTHER" id="PTHR10584:SF166">
    <property type="entry name" value="RIBOKINASE"/>
    <property type="match status" value="1"/>
</dbReference>
<evidence type="ECO:0000256" key="5">
    <source>
        <dbReference type="ARBA" id="ARBA00022840"/>
    </source>
</evidence>
<keyword evidence="6 9" id="KW-0460">Magnesium</keyword>
<proteinExistence type="inferred from homology"/>
<evidence type="ECO:0000256" key="7">
    <source>
        <dbReference type="ARBA" id="ARBA00022958"/>
    </source>
</evidence>
<feature type="binding site" evidence="9">
    <location>
        <position position="234"/>
    </location>
    <ligand>
        <name>substrate</name>
    </ligand>
</feature>
<feature type="binding site" evidence="9">
    <location>
        <begin position="233"/>
        <end position="234"/>
    </location>
    <ligand>
        <name>ATP</name>
        <dbReference type="ChEBI" id="CHEBI:30616"/>
    </ligand>
</feature>
<sequence>MIYSLGSINADHVYRLLHLPTPGETLAADTCTRMLGGKGANQSIAAVRAGACVVHIGALGPDGNWMRDALADAGVDVTHVTEAGTASGHAIVMVDASGENTIVIHPGANRALNPSQIEVALRDARPGDWLLMQNETNCQGEAARIARSQGLQVAYSAAPFDMDAVRAVMPFVSLLILNAVEDAQLLQEMSVVDVPMRLVTRGAKGAEWVDEKSGKAVFVPAFRVPAIETTGAGDCFAGYAVAGLATGFAPAQALRRASAAAALQVQRPGASEAIPTAAEVDAFLNAHD</sequence>
<dbReference type="EC" id="2.7.1.15" evidence="9"/>
<dbReference type="Proteomes" id="UP000037046">
    <property type="component" value="Unassembled WGS sequence"/>
</dbReference>
<evidence type="ECO:0000256" key="8">
    <source>
        <dbReference type="ARBA" id="ARBA00023277"/>
    </source>
</evidence>
<protein>
    <recommendedName>
        <fullName evidence="9">Ribokinase</fullName>
        <shortName evidence="9">RK</shortName>
        <ecNumber evidence="9">2.7.1.15</ecNumber>
    </recommendedName>
</protein>
<dbReference type="AlphaFoldDB" id="A0A0L6CRV9"/>
<keyword evidence="1 9" id="KW-0808">Transferase</keyword>
<feature type="binding site" evidence="9">
    <location>
        <position position="264"/>
    </location>
    <ligand>
        <name>K(+)</name>
        <dbReference type="ChEBI" id="CHEBI:29103"/>
    </ligand>
</feature>
<dbReference type="OrthoDB" id="9792663at2"/>
<feature type="binding site" evidence="9">
    <location>
        <begin position="200"/>
        <end position="205"/>
    </location>
    <ligand>
        <name>ATP</name>
        <dbReference type="ChEBI" id="CHEBI:30616"/>
    </ligand>
</feature>
<comment type="pathway">
    <text evidence="9">Carbohydrate metabolism; D-ribose degradation; D-ribose 5-phosphate from beta-D-ribopyranose: step 2/2.</text>
</comment>
<keyword evidence="8 9" id="KW-0119">Carbohydrate metabolism</keyword>
<dbReference type="PANTHER" id="PTHR10584">
    <property type="entry name" value="SUGAR KINASE"/>
    <property type="match status" value="1"/>
</dbReference>
<evidence type="ECO:0000256" key="4">
    <source>
        <dbReference type="ARBA" id="ARBA00022777"/>
    </source>
</evidence>
<keyword evidence="2 9" id="KW-0479">Metal-binding</keyword>
<keyword evidence="4 9" id="KW-0418">Kinase</keyword>
<feature type="binding site" evidence="9">
    <location>
        <begin position="9"/>
        <end position="11"/>
    </location>
    <ligand>
        <name>substrate</name>
    </ligand>
</feature>
<comment type="subcellular location">
    <subcellularLocation>
        <location evidence="9">Cytoplasm</location>
    </subcellularLocation>
</comment>
<comment type="similarity">
    <text evidence="9">Belongs to the carbohydrate kinase PfkB family. Ribokinase subfamily.</text>
</comment>
<comment type="subunit">
    <text evidence="9">Homodimer.</text>
</comment>
<organism evidence="11 12">
    <name type="scientific">Roseovarius tolerans</name>
    <dbReference type="NCBI Taxonomy" id="74031"/>
    <lineage>
        <taxon>Bacteria</taxon>
        <taxon>Pseudomonadati</taxon>
        <taxon>Pseudomonadota</taxon>
        <taxon>Alphaproteobacteria</taxon>
        <taxon>Rhodobacterales</taxon>
        <taxon>Roseobacteraceae</taxon>
        <taxon>Roseovarius</taxon>
    </lineage>
</organism>
<dbReference type="GO" id="GO:0005524">
    <property type="term" value="F:ATP binding"/>
    <property type="evidence" value="ECO:0007669"/>
    <property type="project" value="UniProtKB-UniRule"/>
</dbReference>
<evidence type="ECO:0000313" key="12">
    <source>
        <dbReference type="Proteomes" id="UP000037046"/>
    </source>
</evidence>
<feature type="binding site" evidence="9">
    <location>
        <position position="178"/>
    </location>
    <ligand>
        <name>ATP</name>
        <dbReference type="ChEBI" id="CHEBI:30616"/>
    </ligand>
</feature>
<feature type="active site" description="Proton acceptor" evidence="9">
    <location>
        <position position="234"/>
    </location>
</feature>
<comment type="caution">
    <text evidence="11">The sequence shown here is derived from an EMBL/GenBank/DDBJ whole genome shotgun (WGS) entry which is preliminary data.</text>
</comment>
<feature type="binding site" evidence="9">
    <location>
        <position position="230"/>
    </location>
    <ligand>
        <name>K(+)</name>
        <dbReference type="ChEBI" id="CHEBI:29103"/>
    </ligand>
</feature>
<dbReference type="SUPFAM" id="SSF53613">
    <property type="entry name" value="Ribokinase-like"/>
    <property type="match status" value="1"/>
</dbReference>
<keyword evidence="7 9" id="KW-0630">Potassium</keyword>
<comment type="activity regulation">
    <text evidence="9">Activated by a monovalent cation that binds near, but not in, the active site. The most likely occupant of the site in vivo is potassium. Ion binding induces a conformational change that may alter substrate affinity.</text>
</comment>
<evidence type="ECO:0000256" key="1">
    <source>
        <dbReference type="ARBA" id="ARBA00022679"/>
    </source>
</evidence>
<keyword evidence="3 9" id="KW-0547">Nucleotide-binding</keyword>
<dbReference type="InterPro" id="IPR011877">
    <property type="entry name" value="Ribokinase"/>
</dbReference>
<feature type="binding site" evidence="9">
    <location>
        <position position="135"/>
    </location>
    <ligand>
        <name>substrate</name>
    </ligand>
</feature>
<evidence type="ECO:0000256" key="2">
    <source>
        <dbReference type="ARBA" id="ARBA00022723"/>
    </source>
</evidence>
<dbReference type="UniPathway" id="UPA00916">
    <property type="reaction ID" value="UER00889"/>
</dbReference>
<dbReference type="InterPro" id="IPR011611">
    <property type="entry name" value="PfkB_dom"/>
</dbReference>
<keyword evidence="5 9" id="KW-0067">ATP-binding</keyword>
<comment type="caution">
    <text evidence="9">Lacks conserved residue(s) required for the propagation of feature annotation.</text>
</comment>
<dbReference type="PRINTS" id="PR00990">
    <property type="entry name" value="RIBOKINASE"/>
</dbReference>
<evidence type="ECO:0000256" key="6">
    <source>
        <dbReference type="ARBA" id="ARBA00022842"/>
    </source>
</evidence>
<dbReference type="EMBL" id="LGVV01000050">
    <property type="protein sequence ID" value="KNX40489.1"/>
    <property type="molecule type" value="Genomic_DNA"/>
</dbReference>
<evidence type="ECO:0000259" key="10">
    <source>
        <dbReference type="Pfam" id="PF00294"/>
    </source>
</evidence>
<evidence type="ECO:0000256" key="9">
    <source>
        <dbReference type="HAMAP-Rule" id="MF_01987"/>
    </source>
</evidence>
<dbReference type="GO" id="GO:0019303">
    <property type="term" value="P:D-ribose catabolic process"/>
    <property type="evidence" value="ECO:0007669"/>
    <property type="project" value="UniProtKB-UniRule"/>
</dbReference>
<dbReference type="GO" id="GO:0046872">
    <property type="term" value="F:metal ion binding"/>
    <property type="evidence" value="ECO:0007669"/>
    <property type="project" value="UniProtKB-KW"/>
</dbReference>
<gene>
    <name evidence="9 11" type="primary">rbsK</name>
    <name evidence="11" type="ORF">ROTO_29390</name>
</gene>
<dbReference type="CDD" id="cd01174">
    <property type="entry name" value="ribokinase"/>
    <property type="match status" value="1"/>
</dbReference>
<dbReference type="PATRIC" id="fig|74031.6.peg.2993"/>
<reference evidence="12" key="1">
    <citation type="submission" date="2015-07" db="EMBL/GenBank/DDBJ databases">
        <title>Draft Genome Sequence of Roseovarius tolerans EL-164, a producer of N-Acylated Alanine Methyl Esters (NAMEs).</title>
        <authorList>
            <person name="Voget S."/>
            <person name="Bruns H."/>
            <person name="Wagner-Doebler I."/>
            <person name="Schulz S."/>
            <person name="Daniel R."/>
        </authorList>
    </citation>
    <scope>NUCLEOTIDE SEQUENCE [LARGE SCALE GENOMIC DNA]</scope>
    <source>
        <strain evidence="12">EL-164</strain>
    </source>
</reference>
<accession>A0A0L6CRV9</accession>
<dbReference type="GO" id="GO:0004747">
    <property type="term" value="F:ribokinase activity"/>
    <property type="evidence" value="ECO:0007669"/>
    <property type="project" value="UniProtKB-UniRule"/>
</dbReference>
<feature type="binding site" evidence="9">
    <location>
        <position position="267"/>
    </location>
    <ligand>
        <name>K(+)</name>
        <dbReference type="ChEBI" id="CHEBI:29103"/>
    </ligand>
</feature>
<comment type="function">
    <text evidence="9">Catalyzes the phosphorylation of ribose at O-5 in a reaction requiring ATP and magnesium. The resulting D-ribose-5-phosphate can then be used either for sythesis of nucleotides, histidine, and tryptophan, or as a component of the pentose phosphate pathway.</text>
</comment>
<comment type="cofactor">
    <cofactor evidence="9">
        <name>Mg(2+)</name>
        <dbReference type="ChEBI" id="CHEBI:18420"/>
    </cofactor>
    <text evidence="9">Requires a divalent cation, most likely magnesium in vivo, as an electrophilic catalyst to aid phosphoryl group transfer. It is the chelate of the metal and the nucleotide that is the actual substrate.</text>
</comment>
<dbReference type="InterPro" id="IPR002139">
    <property type="entry name" value="Ribo/fructo_kinase"/>
</dbReference>
<evidence type="ECO:0000256" key="3">
    <source>
        <dbReference type="ARBA" id="ARBA00022741"/>
    </source>
</evidence>
<dbReference type="STRING" id="74031.SAMN04488077_11826"/>
<dbReference type="RefSeq" id="WP_050663789.1">
    <property type="nucleotide sequence ID" value="NZ_CP118494.1"/>
</dbReference>
<dbReference type="Gene3D" id="3.40.1190.20">
    <property type="match status" value="1"/>
</dbReference>
<feature type="binding site" evidence="9">
    <location>
        <position position="269"/>
    </location>
    <ligand>
        <name>K(+)</name>
        <dbReference type="ChEBI" id="CHEBI:29103"/>
    </ligand>
</feature>
<dbReference type="GO" id="GO:0005737">
    <property type="term" value="C:cytoplasm"/>
    <property type="evidence" value="ECO:0007669"/>
    <property type="project" value="UniProtKB-SubCell"/>
</dbReference>
<evidence type="ECO:0000313" key="11">
    <source>
        <dbReference type="EMBL" id="KNX40489.1"/>
    </source>
</evidence>
<feature type="binding site" evidence="9">
    <location>
        <begin position="37"/>
        <end position="41"/>
    </location>
    <ligand>
        <name>substrate</name>
    </ligand>
</feature>
<dbReference type="InterPro" id="IPR029056">
    <property type="entry name" value="Ribokinase-like"/>
</dbReference>
<feature type="domain" description="Carbohydrate kinase PfkB" evidence="10">
    <location>
        <begin position="2"/>
        <end position="276"/>
    </location>
</feature>